<accession>A0A1H4CRB3</accession>
<proteinExistence type="predicted"/>
<name>A0A1H4CRB3_9BACT</name>
<dbReference type="Proteomes" id="UP000199656">
    <property type="component" value="Unassembled WGS sequence"/>
</dbReference>
<dbReference type="AlphaFoldDB" id="A0A1H4CRB3"/>
<reference evidence="2" key="1">
    <citation type="submission" date="2016-10" db="EMBL/GenBank/DDBJ databases">
        <authorList>
            <person name="Varghese N."/>
            <person name="Submissions S."/>
        </authorList>
    </citation>
    <scope>NUCLEOTIDE SEQUENCE [LARGE SCALE GENOMIC DNA]</scope>
    <source>
        <strain evidence="2">DSM 23920</strain>
    </source>
</reference>
<sequence length="46" mass="5360">MSLKKHLMPLKKILMPLCPSLRLCVKLELQSRRLQSFFLAEFQDAG</sequence>
<protein>
    <submittedName>
        <fullName evidence="1">Uncharacterized protein</fullName>
    </submittedName>
</protein>
<gene>
    <name evidence="1" type="ORF">SAMN05660909_02740</name>
</gene>
<evidence type="ECO:0000313" key="1">
    <source>
        <dbReference type="EMBL" id="SEA62914.1"/>
    </source>
</evidence>
<dbReference type="EMBL" id="FNRL01000011">
    <property type="protein sequence ID" value="SEA62914.1"/>
    <property type="molecule type" value="Genomic_DNA"/>
</dbReference>
<organism evidence="1 2">
    <name type="scientific">Chitinophaga terrae</name>
    <name type="common">ex Kim and Jung 2007</name>
    <dbReference type="NCBI Taxonomy" id="408074"/>
    <lineage>
        <taxon>Bacteria</taxon>
        <taxon>Pseudomonadati</taxon>
        <taxon>Bacteroidota</taxon>
        <taxon>Chitinophagia</taxon>
        <taxon>Chitinophagales</taxon>
        <taxon>Chitinophagaceae</taxon>
        <taxon>Chitinophaga</taxon>
    </lineage>
</organism>
<keyword evidence="2" id="KW-1185">Reference proteome</keyword>
<evidence type="ECO:0000313" key="2">
    <source>
        <dbReference type="Proteomes" id="UP000199656"/>
    </source>
</evidence>